<evidence type="ECO:0000256" key="1">
    <source>
        <dbReference type="ARBA" id="ARBA00022617"/>
    </source>
</evidence>
<dbReference type="HOGENOM" id="CLU_167435_0_0_7"/>
<dbReference type="GO" id="GO:0009055">
    <property type="term" value="F:electron transfer activity"/>
    <property type="evidence" value="ECO:0007669"/>
    <property type="project" value="InterPro"/>
</dbReference>
<keyword evidence="8" id="KW-1185">Reference proteome</keyword>
<dbReference type="Gene3D" id="1.10.760.10">
    <property type="entry name" value="Cytochrome c-like domain"/>
    <property type="match status" value="1"/>
</dbReference>
<dbReference type="Proteomes" id="UP000002710">
    <property type="component" value="Chromosome"/>
</dbReference>
<feature type="domain" description="Cytochrome c" evidence="6">
    <location>
        <begin position="27"/>
        <end position="96"/>
    </location>
</feature>
<evidence type="ECO:0000259" key="6">
    <source>
        <dbReference type="PROSITE" id="PS51007"/>
    </source>
</evidence>
<dbReference type="STRING" id="207559.Dde_0683"/>
<dbReference type="InterPro" id="IPR036909">
    <property type="entry name" value="Cyt_c-like_dom_sf"/>
</dbReference>
<keyword evidence="3 4" id="KW-0408">Iron</keyword>
<accession>Q315B2</accession>
<dbReference type="Pfam" id="PF13442">
    <property type="entry name" value="Cytochrome_CBB3"/>
    <property type="match status" value="1"/>
</dbReference>
<protein>
    <submittedName>
        <fullName evidence="7">Cytochrome c family protein</fullName>
    </submittedName>
</protein>
<dbReference type="eggNOG" id="COG2010">
    <property type="taxonomic scope" value="Bacteria"/>
</dbReference>
<name>Q315B2_OLEA2</name>
<feature type="signal peptide" evidence="5">
    <location>
        <begin position="1"/>
        <end position="24"/>
    </location>
</feature>
<evidence type="ECO:0000256" key="5">
    <source>
        <dbReference type="SAM" id="SignalP"/>
    </source>
</evidence>
<dbReference type="GO" id="GO:0046872">
    <property type="term" value="F:metal ion binding"/>
    <property type="evidence" value="ECO:0007669"/>
    <property type="project" value="UniProtKB-KW"/>
</dbReference>
<proteinExistence type="predicted"/>
<gene>
    <name evidence="7" type="ordered locus">Dde_0683</name>
</gene>
<dbReference type="EMBL" id="CP000112">
    <property type="protein sequence ID" value="ABB37484.1"/>
    <property type="molecule type" value="Genomic_DNA"/>
</dbReference>
<evidence type="ECO:0000256" key="4">
    <source>
        <dbReference type="PROSITE-ProRule" id="PRU00433"/>
    </source>
</evidence>
<evidence type="ECO:0000313" key="7">
    <source>
        <dbReference type="EMBL" id="ABB37484.1"/>
    </source>
</evidence>
<evidence type="ECO:0000256" key="2">
    <source>
        <dbReference type="ARBA" id="ARBA00022723"/>
    </source>
</evidence>
<keyword evidence="1 4" id="KW-0349">Heme</keyword>
<dbReference type="InterPro" id="IPR009056">
    <property type="entry name" value="Cyt_c-like_dom"/>
</dbReference>
<dbReference type="AlphaFoldDB" id="Q315B2"/>
<evidence type="ECO:0000256" key="3">
    <source>
        <dbReference type="ARBA" id="ARBA00023004"/>
    </source>
</evidence>
<dbReference type="SUPFAM" id="SSF46626">
    <property type="entry name" value="Cytochrome c"/>
    <property type="match status" value="1"/>
</dbReference>
<reference evidence="7 8" key="1">
    <citation type="journal article" date="2011" name="J. Bacteriol.">
        <title>Complete genome sequence and updated annotation of Desulfovibrio alaskensis G20.</title>
        <authorList>
            <person name="Hauser L.J."/>
            <person name="Land M.L."/>
            <person name="Brown S.D."/>
            <person name="Larimer F."/>
            <person name="Keller K.L."/>
            <person name="Rapp-Giles B.J."/>
            <person name="Price M.N."/>
            <person name="Lin M."/>
            <person name="Bruce D.C."/>
            <person name="Detter J.C."/>
            <person name="Tapia R."/>
            <person name="Han C.S."/>
            <person name="Goodwin L.A."/>
            <person name="Cheng J.F."/>
            <person name="Pitluck S."/>
            <person name="Copeland A."/>
            <person name="Lucas S."/>
            <person name="Nolan M."/>
            <person name="Lapidus A.L."/>
            <person name="Palumbo A.V."/>
            <person name="Wall J.D."/>
        </authorList>
    </citation>
    <scope>NUCLEOTIDE SEQUENCE [LARGE SCALE GENOMIC DNA]</scope>
    <source>
        <strain evidence="8">ATCC BAA 1058 / DSM 17464 / G20</strain>
    </source>
</reference>
<organism evidence="7 8">
    <name type="scientific">Oleidesulfovibrio alaskensis (strain ATCC BAA-1058 / DSM 17464 / G20)</name>
    <name type="common">Desulfovibrio alaskensis</name>
    <dbReference type="NCBI Taxonomy" id="207559"/>
    <lineage>
        <taxon>Bacteria</taxon>
        <taxon>Pseudomonadati</taxon>
        <taxon>Thermodesulfobacteriota</taxon>
        <taxon>Desulfovibrionia</taxon>
        <taxon>Desulfovibrionales</taxon>
        <taxon>Desulfovibrionaceae</taxon>
        <taxon>Oleidesulfovibrio</taxon>
    </lineage>
</organism>
<keyword evidence="2 4" id="KW-0479">Metal-binding</keyword>
<dbReference type="KEGG" id="dde:Dde_0683"/>
<feature type="chain" id="PRO_5004220172" evidence="5">
    <location>
        <begin position="25"/>
        <end position="106"/>
    </location>
</feature>
<dbReference type="GO" id="GO:0020037">
    <property type="term" value="F:heme binding"/>
    <property type="evidence" value="ECO:0007669"/>
    <property type="project" value="InterPro"/>
</dbReference>
<sequence>MQRRIITGIVAALFLTTAFSMAFADGGNARKGKYLFRKHCRSCHGASAGDLSPSSKLQKEWRALKADTSSIPCKADWEGLSDSDLNDIFTYMIDFAKDSPSPAKCS</sequence>
<dbReference type="RefSeq" id="WP_011366772.1">
    <property type="nucleotide sequence ID" value="NC_007519.1"/>
</dbReference>
<evidence type="ECO:0000313" key="8">
    <source>
        <dbReference type="Proteomes" id="UP000002710"/>
    </source>
</evidence>
<dbReference type="PROSITE" id="PS51007">
    <property type="entry name" value="CYTC"/>
    <property type="match status" value="1"/>
</dbReference>
<keyword evidence="5" id="KW-0732">Signal</keyword>